<evidence type="ECO:0000313" key="3">
    <source>
        <dbReference type="Proteomes" id="UP001492380"/>
    </source>
</evidence>
<keyword evidence="3" id="KW-1185">Reference proteome</keyword>
<feature type="compositionally biased region" description="Polar residues" evidence="1">
    <location>
        <begin position="32"/>
        <end position="60"/>
    </location>
</feature>
<comment type="caution">
    <text evidence="2">The sequence shown here is derived from an EMBL/GenBank/DDBJ whole genome shotgun (WGS) entry which is preliminary data.</text>
</comment>
<protein>
    <submittedName>
        <fullName evidence="2">Uncharacterized protein</fullName>
    </submittedName>
</protein>
<sequence>MRQDLRPKPTKSAKTAFCCCWVLEGHCTDSPVQNKRLQPGSSTPTNNIDANRDPQTSITTAGHPKFKSIVSIDSSLDFCYCWTPAPIPSAQATSLSSASFSRSSPPSPFHTTLYRLPEEETSISLNMNEFSPSTAGERSTHNHGNLSESSTHTEVNDRSFRVAGTYTTISTSTVYHEGEIEEFDLEQLDLEDDQDLEDLDSEDDCKFYLDLELFHLNELNLDDIDLDGLDEDDRHTLTQWLKRRSDVRILHQGRQVSQQQALQLVTGNDTARILGLGLQADDKCAMTNDGDSEAAESSVGDPATESVK</sequence>
<evidence type="ECO:0000256" key="1">
    <source>
        <dbReference type="SAM" id="MobiDB-lite"/>
    </source>
</evidence>
<dbReference type="Proteomes" id="UP001492380">
    <property type="component" value="Unassembled WGS sequence"/>
</dbReference>
<accession>A0ABR1YJV4</accession>
<feature type="region of interest" description="Disordered" evidence="1">
    <location>
        <begin position="129"/>
        <end position="154"/>
    </location>
</feature>
<evidence type="ECO:0000313" key="2">
    <source>
        <dbReference type="EMBL" id="KAK8232053.1"/>
    </source>
</evidence>
<name>A0ABR1YJV4_9PEZI</name>
<reference evidence="2 3" key="1">
    <citation type="submission" date="2024-04" db="EMBL/GenBank/DDBJ databases">
        <title>Phyllosticta paracitricarpa is synonymous to the EU quarantine fungus P. citricarpa based on phylogenomic analyses.</title>
        <authorList>
            <consortium name="Lawrence Berkeley National Laboratory"/>
            <person name="Van Ingen-Buijs V.A."/>
            <person name="Van Westerhoven A.C."/>
            <person name="Haridas S."/>
            <person name="Skiadas P."/>
            <person name="Martin F."/>
            <person name="Groenewald J.Z."/>
            <person name="Crous P.W."/>
            <person name="Seidl M.F."/>
        </authorList>
    </citation>
    <scope>NUCLEOTIDE SEQUENCE [LARGE SCALE GENOMIC DNA]</scope>
    <source>
        <strain evidence="2 3">CBS 123374</strain>
    </source>
</reference>
<gene>
    <name evidence="2" type="ORF">HDK90DRAFT_467251</name>
</gene>
<organism evidence="2 3">
    <name type="scientific">Phyllosticta capitalensis</name>
    <dbReference type="NCBI Taxonomy" id="121624"/>
    <lineage>
        <taxon>Eukaryota</taxon>
        <taxon>Fungi</taxon>
        <taxon>Dikarya</taxon>
        <taxon>Ascomycota</taxon>
        <taxon>Pezizomycotina</taxon>
        <taxon>Dothideomycetes</taxon>
        <taxon>Dothideomycetes incertae sedis</taxon>
        <taxon>Botryosphaeriales</taxon>
        <taxon>Phyllostictaceae</taxon>
        <taxon>Phyllosticta</taxon>
    </lineage>
</organism>
<dbReference type="EMBL" id="JBBWRZ010000007">
    <property type="protein sequence ID" value="KAK8232053.1"/>
    <property type="molecule type" value="Genomic_DNA"/>
</dbReference>
<feature type="region of interest" description="Disordered" evidence="1">
    <location>
        <begin position="32"/>
        <end position="61"/>
    </location>
</feature>
<feature type="compositionally biased region" description="Polar residues" evidence="1">
    <location>
        <begin position="129"/>
        <end position="153"/>
    </location>
</feature>
<proteinExistence type="predicted"/>
<feature type="region of interest" description="Disordered" evidence="1">
    <location>
        <begin position="285"/>
        <end position="308"/>
    </location>
</feature>